<sequence length="79" mass="9114">MRSNREASSAEHAITLYFNKNNVPTQQETLGLIVGEIIKENVQLSRMTICTKLLRRIEESSCEEEKAHYNGLIALFFER</sequence>
<evidence type="ECO:0000313" key="2">
    <source>
        <dbReference type="EMBL" id="WRW33638.1"/>
    </source>
</evidence>
<dbReference type="RefSeq" id="WP_131632711.1">
    <property type="nucleotide sequence ID" value="NZ_CP142124.1"/>
</dbReference>
<evidence type="ECO:0000313" key="4">
    <source>
        <dbReference type="Proteomes" id="UP001330482"/>
    </source>
</evidence>
<dbReference type="OrthoDB" id="6420902at2"/>
<evidence type="ECO:0000313" key="1">
    <source>
        <dbReference type="EMBL" id="TCB95162.1"/>
    </source>
</evidence>
<reference evidence="1 3" key="1">
    <citation type="submission" date="2019-02" db="EMBL/GenBank/DDBJ databases">
        <title>The draft genome of Enterobacter spp. strains.</title>
        <authorList>
            <person name="Wang C."/>
            <person name="Feng Y."/>
            <person name="Zong Z."/>
        </authorList>
    </citation>
    <scope>NUCLEOTIDE SEQUENCE [LARGE SCALE GENOMIC DNA]</scope>
    <source>
        <strain evidence="1 3">WCHEW120002</strain>
    </source>
</reference>
<protein>
    <submittedName>
        <fullName evidence="2">Regulatory protein YcgZ</fullName>
    </submittedName>
    <submittedName>
        <fullName evidence="1">Two-component-system connector protein YcgZ</fullName>
    </submittedName>
</protein>
<name>A0A4R0GFW6_9ENTR</name>
<keyword evidence="4" id="KW-1185">Reference proteome</keyword>
<reference evidence="2 4" key="2">
    <citation type="submission" date="2024-01" db="EMBL/GenBank/DDBJ databases">
        <title>AV1 has a protective and therapeutic effect against plant viruses.</title>
        <authorList>
            <person name="Wang F."/>
        </authorList>
    </citation>
    <scope>NUCLEOTIDE SEQUENCE [LARGE SCALE GENOMIC DNA]</scope>
    <source>
        <strain evidence="2 4">AV1</strain>
    </source>
</reference>
<dbReference type="EMBL" id="CP142124">
    <property type="protein sequence ID" value="WRW33638.1"/>
    <property type="molecule type" value="Genomic_DNA"/>
</dbReference>
<dbReference type="Proteomes" id="UP000291424">
    <property type="component" value="Unassembled WGS sequence"/>
</dbReference>
<proteinExistence type="predicted"/>
<organism evidence="1 3">
    <name type="scientific">Enterobacter wuhouensis</name>
    <dbReference type="NCBI Taxonomy" id="2529381"/>
    <lineage>
        <taxon>Bacteria</taxon>
        <taxon>Pseudomonadati</taxon>
        <taxon>Pseudomonadota</taxon>
        <taxon>Gammaproteobacteria</taxon>
        <taxon>Enterobacterales</taxon>
        <taxon>Enterobacteriaceae</taxon>
        <taxon>Enterobacter</taxon>
    </lineage>
</organism>
<gene>
    <name evidence="2" type="primary">ycgZ</name>
    <name evidence="1" type="ORF">E0L20_03530</name>
    <name evidence="2" type="ORF">VPX56_11255</name>
</gene>
<evidence type="ECO:0000313" key="3">
    <source>
        <dbReference type="Proteomes" id="UP000291424"/>
    </source>
</evidence>
<dbReference type="AlphaFoldDB" id="A0A4R0GFW6"/>
<dbReference type="Proteomes" id="UP001330482">
    <property type="component" value="Chromosome"/>
</dbReference>
<dbReference type="NCBIfam" id="NF040640">
    <property type="entry name" value="YcgZ_fam"/>
    <property type="match status" value="1"/>
</dbReference>
<dbReference type="EMBL" id="SJOO01000001">
    <property type="protein sequence ID" value="TCB95162.1"/>
    <property type="molecule type" value="Genomic_DNA"/>
</dbReference>
<accession>A0A4R0GFW6</accession>